<dbReference type="STRING" id="685588.A0A067TLK1"/>
<feature type="region of interest" description="Disordered" evidence="1">
    <location>
        <begin position="1"/>
        <end position="21"/>
    </location>
</feature>
<dbReference type="HOGENOM" id="CLU_027732_1_0_1"/>
<proteinExistence type="predicted"/>
<protein>
    <recommendedName>
        <fullName evidence="4">F-box domain-containing protein</fullName>
    </recommendedName>
</protein>
<sequence length="457" mass="52400">MTVRNTKRRWPNSWSSKGPKSPLQILHPSSRMYALAAVCNTWKNILSGFPVFWTHVVLFVDSPPTPIDGARQYLQWSRQPPIDVSLSRASEFQIYDIFHSLPEQQRVADFIGLLRPHMHRCRSLHIDVNLNSSLPHLSDIVPSHAPLLKSVSLTCEFDYMLEERLFIAPPRGPEVRTRLQTMEIDGHSFLRAYLQPPHWFEYQPQLGHLGISTFDHPFSSLSLHQTLYTIDNQFNYTLSSLGLTNLNFDLDTDDAESEILLFERLQELKLEEIKPDALLEFLRVCSFPRLKLLHLRNCKGLGSGVFDVLRPQVPMLAISKPASSTAEIRNLLSSWLGIALFLSGTTTPYDYVVDDLTASQDMSIGSLSPPVFCRHLRMLIFLACPLPSFSSIKKMIEQRNGSVDYDDPDWRTNVYFGPAIGILEVRQCWELPDSPMWTQEERDWLANRVVAFTWMDV</sequence>
<gene>
    <name evidence="2" type="ORF">GALMADRAFT_875108</name>
</gene>
<feature type="compositionally biased region" description="Basic residues" evidence="1">
    <location>
        <begin position="1"/>
        <end position="10"/>
    </location>
</feature>
<evidence type="ECO:0000313" key="3">
    <source>
        <dbReference type="Proteomes" id="UP000027222"/>
    </source>
</evidence>
<accession>A0A067TLK1</accession>
<dbReference type="EMBL" id="KL142369">
    <property type="protein sequence ID" value="KDR83222.1"/>
    <property type="molecule type" value="Genomic_DNA"/>
</dbReference>
<dbReference type="OrthoDB" id="3001771at2759"/>
<dbReference type="AlphaFoldDB" id="A0A067TLK1"/>
<dbReference type="Proteomes" id="UP000027222">
    <property type="component" value="Unassembled WGS sequence"/>
</dbReference>
<name>A0A067TLK1_GALM3</name>
<evidence type="ECO:0008006" key="4">
    <source>
        <dbReference type="Google" id="ProtNLM"/>
    </source>
</evidence>
<evidence type="ECO:0000256" key="1">
    <source>
        <dbReference type="SAM" id="MobiDB-lite"/>
    </source>
</evidence>
<organism evidence="2 3">
    <name type="scientific">Galerina marginata (strain CBS 339.88)</name>
    <dbReference type="NCBI Taxonomy" id="685588"/>
    <lineage>
        <taxon>Eukaryota</taxon>
        <taxon>Fungi</taxon>
        <taxon>Dikarya</taxon>
        <taxon>Basidiomycota</taxon>
        <taxon>Agaricomycotina</taxon>
        <taxon>Agaricomycetes</taxon>
        <taxon>Agaricomycetidae</taxon>
        <taxon>Agaricales</taxon>
        <taxon>Agaricineae</taxon>
        <taxon>Strophariaceae</taxon>
        <taxon>Galerina</taxon>
    </lineage>
</organism>
<reference evidence="3" key="1">
    <citation type="journal article" date="2014" name="Proc. Natl. Acad. Sci. U.S.A.">
        <title>Extensive sampling of basidiomycete genomes demonstrates inadequacy of the white-rot/brown-rot paradigm for wood decay fungi.</title>
        <authorList>
            <person name="Riley R."/>
            <person name="Salamov A.A."/>
            <person name="Brown D.W."/>
            <person name="Nagy L.G."/>
            <person name="Floudas D."/>
            <person name="Held B.W."/>
            <person name="Levasseur A."/>
            <person name="Lombard V."/>
            <person name="Morin E."/>
            <person name="Otillar R."/>
            <person name="Lindquist E.A."/>
            <person name="Sun H."/>
            <person name="LaButti K.M."/>
            <person name="Schmutz J."/>
            <person name="Jabbour D."/>
            <person name="Luo H."/>
            <person name="Baker S.E."/>
            <person name="Pisabarro A.G."/>
            <person name="Walton J.D."/>
            <person name="Blanchette R.A."/>
            <person name="Henrissat B."/>
            <person name="Martin F."/>
            <person name="Cullen D."/>
            <person name="Hibbett D.S."/>
            <person name="Grigoriev I.V."/>
        </authorList>
    </citation>
    <scope>NUCLEOTIDE SEQUENCE [LARGE SCALE GENOMIC DNA]</scope>
    <source>
        <strain evidence="3">CBS 339.88</strain>
    </source>
</reference>
<evidence type="ECO:0000313" key="2">
    <source>
        <dbReference type="EMBL" id="KDR83222.1"/>
    </source>
</evidence>
<keyword evidence="3" id="KW-1185">Reference proteome</keyword>